<dbReference type="RefSeq" id="WP_148601126.1">
    <property type="nucleotide sequence ID" value="NZ_VSLD01000004.1"/>
</dbReference>
<proteinExistence type="predicted"/>
<sequence>MSTPWGGEAELTLVVDPPAGDAAGQLDRGLELLRDVAAGTRAPTLRVYRPSPTVAFGQRDARLDGFRGASAASRAHGYEPLIRRAGGRAAAYHSGCLVVDHIEPASDAVAGTRTRFAAFGDFFAGVLADVGVNAGVGEIPGEYCPGEFSVHGLRDTVPTFKLVGTAQRVVAGAWLFSSVLIIEDSAPLRAVLTDVYAALGLPWRTSTAGAAEDLVPGLRVDGVQEAVLSAYRTVVHLDTPEASRPS</sequence>
<dbReference type="SUPFAM" id="SSF55681">
    <property type="entry name" value="Class II aaRS and biotin synthetases"/>
    <property type="match status" value="1"/>
</dbReference>
<evidence type="ECO:0000259" key="1">
    <source>
        <dbReference type="PROSITE" id="PS51733"/>
    </source>
</evidence>
<evidence type="ECO:0000313" key="2">
    <source>
        <dbReference type="EMBL" id="TYC98649.1"/>
    </source>
</evidence>
<organism evidence="2 3">
    <name type="scientific">Arthrobacter echini</name>
    <dbReference type="NCBI Taxonomy" id="1529066"/>
    <lineage>
        <taxon>Bacteria</taxon>
        <taxon>Bacillati</taxon>
        <taxon>Actinomycetota</taxon>
        <taxon>Actinomycetes</taxon>
        <taxon>Micrococcales</taxon>
        <taxon>Micrococcaceae</taxon>
        <taxon>Arthrobacter</taxon>
    </lineage>
</organism>
<protein>
    <submittedName>
        <fullName evidence="2">Lipoate--protein ligase family protein</fullName>
    </submittedName>
</protein>
<dbReference type="AlphaFoldDB" id="A0A5D0XQV5"/>
<dbReference type="InterPro" id="IPR004143">
    <property type="entry name" value="BPL_LPL_catalytic"/>
</dbReference>
<comment type="caution">
    <text evidence="2">The sequence shown here is derived from an EMBL/GenBank/DDBJ whole genome shotgun (WGS) entry which is preliminary data.</text>
</comment>
<dbReference type="PROSITE" id="PS51733">
    <property type="entry name" value="BPL_LPL_CATALYTIC"/>
    <property type="match status" value="1"/>
</dbReference>
<accession>A0A5D0XQV5</accession>
<feature type="domain" description="BPL/LPL catalytic" evidence="1">
    <location>
        <begin position="39"/>
        <end position="239"/>
    </location>
</feature>
<name>A0A5D0XQV5_9MICC</name>
<keyword evidence="2" id="KW-0436">Ligase</keyword>
<dbReference type="EMBL" id="VSLD01000004">
    <property type="protein sequence ID" value="TYC98649.1"/>
    <property type="molecule type" value="Genomic_DNA"/>
</dbReference>
<dbReference type="Pfam" id="PF21948">
    <property type="entry name" value="LplA-B_cat"/>
    <property type="match status" value="1"/>
</dbReference>
<dbReference type="OrthoDB" id="5243608at2"/>
<evidence type="ECO:0000313" key="3">
    <source>
        <dbReference type="Proteomes" id="UP000323410"/>
    </source>
</evidence>
<dbReference type="Proteomes" id="UP000323410">
    <property type="component" value="Unassembled WGS sequence"/>
</dbReference>
<keyword evidence="3" id="KW-1185">Reference proteome</keyword>
<dbReference type="Gene3D" id="3.30.930.10">
    <property type="entry name" value="Bira Bifunctional Protein, Domain 2"/>
    <property type="match status" value="1"/>
</dbReference>
<gene>
    <name evidence="2" type="ORF">FQ377_10085</name>
</gene>
<dbReference type="GO" id="GO:0016874">
    <property type="term" value="F:ligase activity"/>
    <property type="evidence" value="ECO:0007669"/>
    <property type="project" value="UniProtKB-KW"/>
</dbReference>
<dbReference type="InterPro" id="IPR045864">
    <property type="entry name" value="aa-tRNA-synth_II/BPL/LPL"/>
</dbReference>
<reference evidence="2 3" key="1">
    <citation type="submission" date="2019-08" db="EMBL/GenBank/DDBJ databases">
        <title>Genone of Arthrobacter echini P9.</title>
        <authorList>
            <person name="Bowman J.P."/>
        </authorList>
    </citation>
    <scope>NUCLEOTIDE SEQUENCE [LARGE SCALE GENOMIC DNA]</scope>
    <source>
        <strain evidence="2 3">P9</strain>
    </source>
</reference>